<accession>A0ABQ9VEC0</accession>
<reference evidence="2 3" key="1">
    <citation type="submission" date="2023-05" db="EMBL/GenBank/DDBJ databases">
        <title>B98-5 Cell Line De Novo Hybrid Assembly: An Optical Mapping Approach.</title>
        <authorList>
            <person name="Kananen K."/>
            <person name="Auerbach J.A."/>
            <person name="Kautto E."/>
            <person name="Blachly J.S."/>
        </authorList>
    </citation>
    <scope>NUCLEOTIDE SEQUENCE [LARGE SCALE GENOMIC DNA]</scope>
    <source>
        <strain evidence="2">B95-8</strain>
        <tissue evidence="2">Cell line</tissue>
    </source>
</reference>
<evidence type="ECO:0000313" key="3">
    <source>
        <dbReference type="Proteomes" id="UP001266305"/>
    </source>
</evidence>
<feature type="compositionally biased region" description="Basic and acidic residues" evidence="1">
    <location>
        <begin position="93"/>
        <end position="106"/>
    </location>
</feature>
<evidence type="ECO:0000256" key="1">
    <source>
        <dbReference type="SAM" id="MobiDB-lite"/>
    </source>
</evidence>
<dbReference type="EMBL" id="JASSZA010000006">
    <property type="protein sequence ID" value="KAK2107704.1"/>
    <property type="molecule type" value="Genomic_DNA"/>
</dbReference>
<evidence type="ECO:0000313" key="2">
    <source>
        <dbReference type="EMBL" id="KAK2107704.1"/>
    </source>
</evidence>
<protein>
    <submittedName>
        <fullName evidence="2">Uncharacterized protein</fullName>
    </submittedName>
</protein>
<comment type="caution">
    <text evidence="2">The sequence shown here is derived from an EMBL/GenBank/DDBJ whole genome shotgun (WGS) entry which is preliminary data.</text>
</comment>
<sequence>MPATRRLPPTMPATRTLASTMPATDADIHYISYQKAATHYDSHQNAGIHYASYQKPQATSRQIFQSAQCSDFWSREEAGRRMEDGGAGGRLEVGGRLDPRSREQLE</sequence>
<proteinExistence type="predicted"/>
<gene>
    <name evidence="2" type="ORF">P7K49_012869</name>
</gene>
<keyword evidence="3" id="KW-1185">Reference proteome</keyword>
<feature type="non-terminal residue" evidence="2">
    <location>
        <position position="106"/>
    </location>
</feature>
<feature type="region of interest" description="Disordered" evidence="1">
    <location>
        <begin position="77"/>
        <end position="106"/>
    </location>
</feature>
<dbReference type="Proteomes" id="UP001266305">
    <property type="component" value="Unassembled WGS sequence"/>
</dbReference>
<organism evidence="2 3">
    <name type="scientific">Saguinus oedipus</name>
    <name type="common">Cotton-top tamarin</name>
    <name type="synonym">Oedipomidas oedipus</name>
    <dbReference type="NCBI Taxonomy" id="9490"/>
    <lineage>
        <taxon>Eukaryota</taxon>
        <taxon>Metazoa</taxon>
        <taxon>Chordata</taxon>
        <taxon>Craniata</taxon>
        <taxon>Vertebrata</taxon>
        <taxon>Euteleostomi</taxon>
        <taxon>Mammalia</taxon>
        <taxon>Eutheria</taxon>
        <taxon>Euarchontoglires</taxon>
        <taxon>Primates</taxon>
        <taxon>Haplorrhini</taxon>
        <taxon>Platyrrhini</taxon>
        <taxon>Cebidae</taxon>
        <taxon>Callitrichinae</taxon>
        <taxon>Saguinus</taxon>
    </lineage>
</organism>
<name>A0ABQ9VEC0_SAGOE</name>